<name>A0A6A5T3T1_9PLEO</name>
<keyword evidence="2" id="KW-1185">Reference proteome</keyword>
<dbReference type="AlphaFoldDB" id="A0A6A5T3T1"/>
<accession>A0A6A5T3T1</accession>
<organism evidence="1 2">
    <name type="scientific">Clathrospora elynae</name>
    <dbReference type="NCBI Taxonomy" id="706981"/>
    <lineage>
        <taxon>Eukaryota</taxon>
        <taxon>Fungi</taxon>
        <taxon>Dikarya</taxon>
        <taxon>Ascomycota</taxon>
        <taxon>Pezizomycotina</taxon>
        <taxon>Dothideomycetes</taxon>
        <taxon>Pleosporomycetidae</taxon>
        <taxon>Pleosporales</taxon>
        <taxon>Diademaceae</taxon>
        <taxon>Clathrospora</taxon>
    </lineage>
</organism>
<evidence type="ECO:0000313" key="1">
    <source>
        <dbReference type="EMBL" id="KAF1946532.1"/>
    </source>
</evidence>
<dbReference type="EMBL" id="ML976003">
    <property type="protein sequence ID" value="KAF1946532.1"/>
    <property type="molecule type" value="Genomic_DNA"/>
</dbReference>
<reference evidence="1" key="1">
    <citation type="journal article" date="2020" name="Stud. Mycol.">
        <title>101 Dothideomycetes genomes: a test case for predicting lifestyles and emergence of pathogens.</title>
        <authorList>
            <person name="Haridas S."/>
            <person name="Albert R."/>
            <person name="Binder M."/>
            <person name="Bloem J."/>
            <person name="Labutti K."/>
            <person name="Salamov A."/>
            <person name="Andreopoulos B."/>
            <person name="Baker S."/>
            <person name="Barry K."/>
            <person name="Bills G."/>
            <person name="Bluhm B."/>
            <person name="Cannon C."/>
            <person name="Castanera R."/>
            <person name="Culley D."/>
            <person name="Daum C."/>
            <person name="Ezra D."/>
            <person name="Gonzalez J."/>
            <person name="Henrissat B."/>
            <person name="Kuo A."/>
            <person name="Liang C."/>
            <person name="Lipzen A."/>
            <person name="Lutzoni F."/>
            <person name="Magnuson J."/>
            <person name="Mondo S."/>
            <person name="Nolan M."/>
            <person name="Ohm R."/>
            <person name="Pangilinan J."/>
            <person name="Park H.-J."/>
            <person name="Ramirez L."/>
            <person name="Alfaro M."/>
            <person name="Sun H."/>
            <person name="Tritt A."/>
            <person name="Yoshinaga Y."/>
            <person name="Zwiers L.-H."/>
            <person name="Turgeon B."/>
            <person name="Goodwin S."/>
            <person name="Spatafora J."/>
            <person name="Crous P."/>
            <person name="Grigoriev I."/>
        </authorList>
    </citation>
    <scope>NUCLEOTIDE SEQUENCE</scope>
    <source>
        <strain evidence="1">CBS 161.51</strain>
    </source>
</reference>
<evidence type="ECO:0000313" key="2">
    <source>
        <dbReference type="Proteomes" id="UP000800038"/>
    </source>
</evidence>
<dbReference type="Proteomes" id="UP000800038">
    <property type="component" value="Unassembled WGS sequence"/>
</dbReference>
<protein>
    <submittedName>
        <fullName evidence="1">Uncharacterized protein</fullName>
    </submittedName>
</protein>
<proteinExistence type="predicted"/>
<sequence length="49" mass="5733">MAWQCHFHLYSDPTNRRVPDRTRANERTVKNGLALLPLPPLPHHNDSYP</sequence>
<gene>
    <name evidence="1" type="ORF">EJ02DRAFT_450630</name>
</gene>